<evidence type="ECO:0000313" key="4">
    <source>
        <dbReference type="EMBL" id="VFR68678.1"/>
    </source>
</evidence>
<organism evidence="2">
    <name type="scientific">plant metagenome</name>
    <dbReference type="NCBI Taxonomy" id="1297885"/>
    <lineage>
        <taxon>unclassified sequences</taxon>
        <taxon>metagenomes</taxon>
        <taxon>organismal metagenomes</taxon>
    </lineage>
</organism>
<evidence type="ECO:0000313" key="3">
    <source>
        <dbReference type="EMBL" id="VFR67935.1"/>
    </source>
</evidence>
<dbReference type="EMBL" id="CAADID010000017">
    <property type="protein sequence ID" value="VFR67935.1"/>
    <property type="molecule type" value="Genomic_DNA"/>
</dbReference>
<dbReference type="EMBL" id="CAADIZ010000042">
    <property type="protein sequence ID" value="VFS27482.1"/>
    <property type="molecule type" value="Genomic_DNA"/>
</dbReference>
<dbReference type="EMBL" id="CAADII010000071">
    <property type="protein sequence ID" value="VFR57005.1"/>
    <property type="molecule type" value="Genomic_DNA"/>
</dbReference>
<protein>
    <submittedName>
        <fullName evidence="2">Uncharacterized protein</fullName>
    </submittedName>
</protein>
<evidence type="ECO:0000313" key="6">
    <source>
        <dbReference type="EMBL" id="VFS27482.1"/>
    </source>
</evidence>
<dbReference type="EMBL" id="CAADIG010000013">
    <property type="protein sequence ID" value="VFR42172.1"/>
    <property type="molecule type" value="Genomic_DNA"/>
</dbReference>
<dbReference type="EMBL" id="CAADIP010000034">
    <property type="protein sequence ID" value="VFR93460.1"/>
    <property type="molecule type" value="Genomic_DNA"/>
</dbReference>
<dbReference type="AlphaFoldDB" id="A0A484S4U3"/>
<evidence type="ECO:0000313" key="1">
    <source>
        <dbReference type="EMBL" id="VFR42172.1"/>
    </source>
</evidence>
<dbReference type="EMBL" id="CAADIK010000020">
    <property type="protein sequence ID" value="VFR68678.1"/>
    <property type="molecule type" value="Genomic_DNA"/>
</dbReference>
<gene>
    <name evidence="1" type="ORF">ANT2_3534</name>
    <name evidence="3" type="ORF">ANT3_3537</name>
    <name evidence="2" type="ORF">BRI6_3667</name>
    <name evidence="4" type="ORF">BRI9_3727</name>
    <name evidence="5" type="ORF">IVO3_3725</name>
    <name evidence="6" type="ORF">RAN7_3658</name>
</gene>
<evidence type="ECO:0000313" key="5">
    <source>
        <dbReference type="EMBL" id="VFR93460.1"/>
    </source>
</evidence>
<evidence type="ECO:0000313" key="2">
    <source>
        <dbReference type="EMBL" id="VFR57005.1"/>
    </source>
</evidence>
<reference evidence="2" key="1">
    <citation type="submission" date="2019-03" db="EMBL/GenBank/DDBJ databases">
        <authorList>
            <person name="Danneels B."/>
        </authorList>
    </citation>
    <scope>NUCLEOTIDE SEQUENCE</scope>
</reference>
<proteinExistence type="predicted"/>
<name>A0A484S4U3_9ZZZZ</name>
<sequence length="40" mass="4348">MFYVTHEDMSHASTAGQIIQAKILAFPDGAHDETQVCNGL</sequence>
<accession>A0A484S4U3</accession>